<dbReference type="EMBL" id="NMUH01006854">
    <property type="protein sequence ID" value="MQM16124.1"/>
    <property type="molecule type" value="Genomic_DNA"/>
</dbReference>
<evidence type="ECO:0000256" key="1">
    <source>
        <dbReference type="SAM" id="MobiDB-lite"/>
    </source>
</evidence>
<feature type="compositionally biased region" description="Acidic residues" evidence="1">
    <location>
        <begin position="44"/>
        <end position="58"/>
    </location>
</feature>
<proteinExistence type="predicted"/>
<name>A0A843X9T6_COLES</name>
<accession>A0A843X9T6</accession>
<dbReference type="Pfam" id="PF10536">
    <property type="entry name" value="PMD"/>
    <property type="match status" value="1"/>
</dbReference>
<gene>
    <name evidence="3" type="ORF">Taro_049078</name>
</gene>
<dbReference type="Proteomes" id="UP000652761">
    <property type="component" value="Unassembled WGS sequence"/>
</dbReference>
<dbReference type="PANTHER" id="PTHR46033">
    <property type="entry name" value="PROTEIN MAIN-LIKE 2"/>
    <property type="match status" value="1"/>
</dbReference>
<dbReference type="GO" id="GO:0010073">
    <property type="term" value="P:meristem maintenance"/>
    <property type="evidence" value="ECO:0007669"/>
    <property type="project" value="InterPro"/>
</dbReference>
<feature type="domain" description="Aminotransferase-like plant mobile" evidence="2">
    <location>
        <begin position="104"/>
        <end position="406"/>
    </location>
</feature>
<dbReference type="AlphaFoldDB" id="A0A843X9T6"/>
<protein>
    <recommendedName>
        <fullName evidence="2">Aminotransferase-like plant mobile domain-containing protein</fullName>
    </recommendedName>
</protein>
<organism evidence="3 4">
    <name type="scientific">Colocasia esculenta</name>
    <name type="common">Wild taro</name>
    <name type="synonym">Arum esculentum</name>
    <dbReference type="NCBI Taxonomy" id="4460"/>
    <lineage>
        <taxon>Eukaryota</taxon>
        <taxon>Viridiplantae</taxon>
        <taxon>Streptophyta</taxon>
        <taxon>Embryophyta</taxon>
        <taxon>Tracheophyta</taxon>
        <taxon>Spermatophyta</taxon>
        <taxon>Magnoliopsida</taxon>
        <taxon>Liliopsida</taxon>
        <taxon>Araceae</taxon>
        <taxon>Aroideae</taxon>
        <taxon>Colocasieae</taxon>
        <taxon>Colocasia</taxon>
    </lineage>
</organism>
<dbReference type="InterPro" id="IPR044824">
    <property type="entry name" value="MAIN-like"/>
</dbReference>
<comment type="caution">
    <text evidence="3">The sequence shown here is derived from an EMBL/GenBank/DDBJ whole genome shotgun (WGS) entry which is preliminary data.</text>
</comment>
<dbReference type="InterPro" id="IPR019557">
    <property type="entry name" value="AminoTfrase-like_pln_mobile"/>
</dbReference>
<reference evidence="3" key="1">
    <citation type="submission" date="2017-07" db="EMBL/GenBank/DDBJ databases">
        <title>Taro Niue Genome Assembly and Annotation.</title>
        <authorList>
            <person name="Atibalentja N."/>
            <person name="Keating K."/>
            <person name="Fields C.J."/>
        </authorList>
    </citation>
    <scope>NUCLEOTIDE SEQUENCE</scope>
    <source>
        <strain evidence="3">Niue_2</strain>
        <tissue evidence="3">Leaf</tissue>
    </source>
</reference>
<evidence type="ECO:0000313" key="4">
    <source>
        <dbReference type="Proteomes" id="UP000652761"/>
    </source>
</evidence>
<dbReference type="PANTHER" id="PTHR46033:SF8">
    <property type="entry name" value="PROTEIN MAINTENANCE OF MERISTEMS-LIKE"/>
    <property type="match status" value="1"/>
</dbReference>
<sequence>MEGERGASQGGDDGGRRRKKSIRCRQPDERTSTAAPEAPPVVPMEEEPAPAMGDEDEPIGPKKSELRSRLGWAVIRVIYDALPEFQIRRLEGMGFGPFLRLEDLTPDVALIQALKERWDPECHAFLFPWGHMVPTLEDVVRITGLRVDGQAVTGTTYRSYQESVERLLDLDVRGERSSLVGRMALQASMGVANACHRTGEGQAEYLARLTEDARAVLAEEEGEAAVRNLRRFLILVIGKLILGTRGDPVGCRCLPLLEDLSSVGNYAWGAALLAHLFDSLGTSSRETGVAGFFPLLQVWVYYRLPSLSRGVARRRGAVPLLQRWRFCRDERSLRRQVTLIWDSLDTIPFGHVQWTPYVGENDATQPWVERGRPYFGRDIWLHCLNTVVPLHHRLVARTLGLHQAVVEFPTRQRVWERPGRSFRGIQQVTDWTVQVREQLDD</sequence>
<feature type="region of interest" description="Disordered" evidence="1">
    <location>
        <begin position="1"/>
        <end position="61"/>
    </location>
</feature>
<evidence type="ECO:0000313" key="3">
    <source>
        <dbReference type="EMBL" id="MQM16124.1"/>
    </source>
</evidence>
<evidence type="ECO:0000259" key="2">
    <source>
        <dbReference type="Pfam" id="PF10536"/>
    </source>
</evidence>
<keyword evidence="4" id="KW-1185">Reference proteome</keyword>